<dbReference type="Pfam" id="PF13411">
    <property type="entry name" value="MerR_1"/>
    <property type="match status" value="1"/>
</dbReference>
<dbReference type="InterPro" id="IPR009061">
    <property type="entry name" value="DNA-bd_dom_put_sf"/>
</dbReference>
<organism evidence="6 7">
    <name type="scientific">Sediminibacillus dalangtanensis</name>
    <dbReference type="NCBI Taxonomy" id="2729421"/>
    <lineage>
        <taxon>Bacteria</taxon>
        <taxon>Bacillati</taxon>
        <taxon>Bacillota</taxon>
        <taxon>Bacilli</taxon>
        <taxon>Bacillales</taxon>
        <taxon>Bacillaceae</taxon>
        <taxon>Sediminibacillus</taxon>
    </lineage>
</organism>
<dbReference type="EMBL" id="CP046956">
    <property type="protein sequence ID" value="QTN01091.1"/>
    <property type="molecule type" value="Genomic_DNA"/>
</dbReference>
<sequence>MMRIGEFVKEMKTTKDTVRHYEDLELLEPAWNNGQRLYGLQQKRDFEAIREMKSLGLSLKDIQAIVRLRRMNGCGSEHLIKGVSETLMVMQERLGEEEQAIRNKKRMVKELLGALRKSELERKPSTSG</sequence>
<dbReference type="RefSeq" id="WP_209366212.1">
    <property type="nucleotide sequence ID" value="NZ_CP046956.1"/>
</dbReference>
<evidence type="ECO:0000256" key="4">
    <source>
        <dbReference type="ARBA" id="ARBA00023163"/>
    </source>
</evidence>
<dbReference type="PANTHER" id="PTHR30204:SF69">
    <property type="entry name" value="MERR-FAMILY TRANSCRIPTIONAL REGULATOR"/>
    <property type="match status" value="1"/>
</dbReference>
<keyword evidence="4" id="KW-0804">Transcription</keyword>
<protein>
    <submittedName>
        <fullName evidence="6">MerR family transcriptional regulator</fullName>
    </submittedName>
</protein>
<keyword evidence="1" id="KW-0678">Repressor</keyword>
<proteinExistence type="predicted"/>
<dbReference type="PANTHER" id="PTHR30204">
    <property type="entry name" value="REDOX-CYCLING DRUG-SENSING TRANSCRIPTIONAL ACTIVATOR SOXR"/>
    <property type="match status" value="1"/>
</dbReference>
<evidence type="ECO:0000256" key="1">
    <source>
        <dbReference type="ARBA" id="ARBA00022491"/>
    </source>
</evidence>
<dbReference type="InterPro" id="IPR047057">
    <property type="entry name" value="MerR_fam"/>
</dbReference>
<evidence type="ECO:0000313" key="7">
    <source>
        <dbReference type="Proteomes" id="UP000665043"/>
    </source>
</evidence>
<name>A0ABX7VZA2_9BACI</name>
<evidence type="ECO:0000313" key="6">
    <source>
        <dbReference type="EMBL" id="QTN01091.1"/>
    </source>
</evidence>
<dbReference type="Gene3D" id="1.10.1660.10">
    <property type="match status" value="1"/>
</dbReference>
<feature type="domain" description="HTH merR-type" evidence="5">
    <location>
        <begin position="1"/>
        <end position="68"/>
    </location>
</feature>
<dbReference type="Proteomes" id="UP000665043">
    <property type="component" value="Chromosome"/>
</dbReference>
<reference evidence="6 7" key="1">
    <citation type="submission" date="2019-12" db="EMBL/GenBank/DDBJ databases">
        <title>The whole genome sequencing of a strain isolated from a Mars analog, Dalangtan Playa.</title>
        <authorList>
            <person name="Huang T."/>
        </authorList>
    </citation>
    <scope>NUCLEOTIDE SEQUENCE [LARGE SCALE GENOMIC DNA]</scope>
    <source>
        <strain evidence="6 7">DP4-553-S</strain>
    </source>
</reference>
<dbReference type="SMART" id="SM00422">
    <property type="entry name" value="HTH_MERR"/>
    <property type="match status" value="1"/>
</dbReference>
<evidence type="ECO:0000259" key="5">
    <source>
        <dbReference type="PROSITE" id="PS50937"/>
    </source>
</evidence>
<dbReference type="SUPFAM" id="SSF46955">
    <property type="entry name" value="Putative DNA-binding domain"/>
    <property type="match status" value="1"/>
</dbReference>
<dbReference type="InterPro" id="IPR000551">
    <property type="entry name" value="MerR-type_HTH_dom"/>
</dbReference>
<accession>A0ABX7VZA2</accession>
<evidence type="ECO:0000256" key="2">
    <source>
        <dbReference type="ARBA" id="ARBA00023015"/>
    </source>
</evidence>
<evidence type="ECO:0000256" key="3">
    <source>
        <dbReference type="ARBA" id="ARBA00023125"/>
    </source>
</evidence>
<keyword evidence="2" id="KW-0805">Transcription regulation</keyword>
<keyword evidence="7" id="KW-1185">Reference proteome</keyword>
<dbReference type="PROSITE" id="PS50937">
    <property type="entry name" value="HTH_MERR_2"/>
    <property type="match status" value="1"/>
</dbReference>
<gene>
    <name evidence="6" type="ORF">ERJ70_18430</name>
</gene>
<keyword evidence="3" id="KW-0238">DNA-binding</keyword>